<feature type="binding site" evidence="2">
    <location>
        <begin position="118"/>
        <end position="121"/>
    </location>
    <ligand>
        <name>glutathione</name>
        <dbReference type="ChEBI" id="CHEBI:57925"/>
    </ligand>
</feature>
<dbReference type="GO" id="GO:0004364">
    <property type="term" value="F:glutathione transferase activity"/>
    <property type="evidence" value="ECO:0007669"/>
    <property type="project" value="InterPro"/>
</dbReference>
<dbReference type="Pfam" id="PF13409">
    <property type="entry name" value="GST_N_2"/>
    <property type="match status" value="1"/>
</dbReference>
<keyword evidence="6" id="KW-1185">Reference proteome</keyword>
<dbReference type="SUPFAM" id="SSF52833">
    <property type="entry name" value="Thioredoxin-like"/>
    <property type="match status" value="1"/>
</dbReference>
<evidence type="ECO:0000256" key="1">
    <source>
        <dbReference type="PIRSR" id="PIRSR015753-1"/>
    </source>
</evidence>
<accession>A0A177BY24</accession>
<feature type="domain" description="GST C-terminal" evidence="4">
    <location>
        <begin position="168"/>
        <end position="303"/>
    </location>
</feature>
<dbReference type="Proteomes" id="UP000077069">
    <property type="component" value="Unassembled WGS sequence"/>
</dbReference>
<feature type="site" description="Lowers pKa of active site Cys" evidence="3">
    <location>
        <position position="303"/>
    </location>
</feature>
<dbReference type="OrthoDB" id="2309723at2759"/>
<dbReference type="RefSeq" id="XP_018030590.1">
    <property type="nucleotide sequence ID" value="XM_018176970.1"/>
</dbReference>
<sequence>MSSNNTPREGFADKDGHFRRKDSAFRNQILSDPASAFPAESGRYALYIHAGCPWAHRTYITRALKGLGDVIQLIVLDDAEKRDDKMLWCFSGEKRDPLYGFKYLKELYEKSEPGYDGRYLVPTLWDKKLEKIVNNESSEIIRMMYTEFDAFLPEHLRESTKGAEGLYPPQLRSEIDAMNQWVYDTINNGVYKTGFATTQEAYEANVYPLFRSLDRVEEHLSRPGHQPYLFGENITEADIRLYTTMIRFDVAYYPVMGCNLKMIRYEYPHIHDWLRNLYWDEGEKTNGGAFKKTSHFEFYKAGYAAAKGVNIIPVGPIPYILPLSA</sequence>
<feature type="site" description="Lowers pKa of active site Cys" evidence="3">
    <location>
        <position position="252"/>
    </location>
</feature>
<protein>
    <recommendedName>
        <fullName evidence="4">GST C-terminal domain-containing protein</fullName>
    </recommendedName>
</protein>
<dbReference type="InterPro" id="IPR036282">
    <property type="entry name" value="Glutathione-S-Trfase_C_sf"/>
</dbReference>
<dbReference type="InParanoid" id="A0A177BY24"/>
<gene>
    <name evidence="5" type="ORF">CC84DRAFT_1156334</name>
</gene>
<name>A0A177BY24_9PLEO</name>
<dbReference type="InterPro" id="IPR036249">
    <property type="entry name" value="Thioredoxin-like_sf"/>
</dbReference>
<dbReference type="Pfam" id="PF13410">
    <property type="entry name" value="GST_C_2"/>
    <property type="match status" value="1"/>
</dbReference>
<evidence type="ECO:0000256" key="3">
    <source>
        <dbReference type="PIRSR" id="PIRSR015753-3"/>
    </source>
</evidence>
<dbReference type="Gene3D" id="3.40.30.10">
    <property type="entry name" value="Glutaredoxin"/>
    <property type="match status" value="1"/>
</dbReference>
<dbReference type="SFLD" id="SFLDG01148">
    <property type="entry name" value="Xi_(cytGST)"/>
    <property type="match status" value="1"/>
</dbReference>
<dbReference type="InterPro" id="IPR040079">
    <property type="entry name" value="Glutathione_S-Trfase"/>
</dbReference>
<dbReference type="InterPro" id="IPR010987">
    <property type="entry name" value="Glutathione-S-Trfase_C-like"/>
</dbReference>
<dbReference type="InterPro" id="IPR004045">
    <property type="entry name" value="Glutathione_S-Trfase_N"/>
</dbReference>
<dbReference type="PROSITE" id="PS50405">
    <property type="entry name" value="GST_CTER"/>
    <property type="match status" value="1"/>
</dbReference>
<evidence type="ECO:0000259" key="4">
    <source>
        <dbReference type="PROSITE" id="PS50405"/>
    </source>
</evidence>
<feature type="binding site" evidence="2">
    <location>
        <begin position="136"/>
        <end position="137"/>
    </location>
    <ligand>
        <name>glutathione</name>
        <dbReference type="ChEBI" id="CHEBI:57925"/>
    </ligand>
</feature>
<dbReference type="PANTHER" id="PTHR32419">
    <property type="entry name" value="GLUTATHIONYL-HYDROQUINONE REDUCTASE"/>
    <property type="match status" value="1"/>
</dbReference>
<feature type="binding site" evidence="2">
    <location>
        <position position="88"/>
    </location>
    <ligand>
        <name>glutathione</name>
        <dbReference type="ChEBI" id="CHEBI:57925"/>
    </ligand>
</feature>
<dbReference type="Gene3D" id="1.20.1050.10">
    <property type="match status" value="1"/>
</dbReference>
<evidence type="ECO:0000313" key="6">
    <source>
        <dbReference type="Proteomes" id="UP000077069"/>
    </source>
</evidence>
<dbReference type="AlphaFoldDB" id="A0A177BY24"/>
<evidence type="ECO:0000256" key="2">
    <source>
        <dbReference type="PIRSR" id="PIRSR015753-2"/>
    </source>
</evidence>
<dbReference type="InterPro" id="IPR047047">
    <property type="entry name" value="GST_Omega-like_C"/>
</dbReference>
<dbReference type="STRING" id="1460663.A0A177BY24"/>
<dbReference type="CDD" id="cd03190">
    <property type="entry name" value="GST_C_Omega_like"/>
    <property type="match status" value="1"/>
</dbReference>
<proteinExistence type="predicted"/>
<dbReference type="SFLD" id="SFLDG01206">
    <property type="entry name" value="Xi.1"/>
    <property type="match status" value="1"/>
</dbReference>
<dbReference type="GeneID" id="28760456"/>
<dbReference type="SUPFAM" id="SSF47616">
    <property type="entry name" value="GST C-terminal domain-like"/>
    <property type="match status" value="1"/>
</dbReference>
<dbReference type="PIRSF" id="PIRSF015753">
    <property type="entry name" value="GST"/>
    <property type="match status" value="1"/>
</dbReference>
<dbReference type="GO" id="GO:0005737">
    <property type="term" value="C:cytoplasm"/>
    <property type="evidence" value="ECO:0007669"/>
    <property type="project" value="TreeGrafter"/>
</dbReference>
<feature type="active site" description="Proton donor/acceptor" evidence="1">
    <location>
        <position position="191"/>
    </location>
</feature>
<feature type="active site" description="Nucleophile" evidence="1">
    <location>
        <position position="52"/>
    </location>
</feature>
<dbReference type="EMBL" id="KV441560">
    <property type="protein sequence ID" value="OAG00225.1"/>
    <property type="molecule type" value="Genomic_DNA"/>
</dbReference>
<dbReference type="PANTHER" id="PTHR32419:SF25">
    <property type="entry name" value="GLUTATHIONE S-TRANSFERASE (EUROFUNG)"/>
    <property type="match status" value="1"/>
</dbReference>
<dbReference type="SFLD" id="SFLDS00019">
    <property type="entry name" value="Glutathione_Transferase_(cytos"/>
    <property type="match status" value="1"/>
</dbReference>
<reference evidence="5 6" key="1">
    <citation type="submission" date="2016-05" db="EMBL/GenBank/DDBJ databases">
        <title>Comparative analysis of secretome profiles of manganese(II)-oxidizing ascomycete fungi.</title>
        <authorList>
            <consortium name="DOE Joint Genome Institute"/>
            <person name="Zeiner C.A."/>
            <person name="Purvine S.O."/>
            <person name="Zink E.M."/>
            <person name="Wu S."/>
            <person name="Pasa-Tolic L."/>
            <person name="Chaput D.L."/>
            <person name="Haridas S."/>
            <person name="Grigoriev I.V."/>
            <person name="Santelli C.M."/>
            <person name="Hansel C.M."/>
        </authorList>
    </citation>
    <scope>NUCLEOTIDE SEQUENCE [LARGE SCALE GENOMIC DNA]</scope>
    <source>
        <strain evidence="5 6">AP3s5-JAC2a</strain>
    </source>
</reference>
<dbReference type="InterPro" id="IPR016639">
    <property type="entry name" value="GST_Omega/GSH"/>
</dbReference>
<evidence type="ECO:0000313" key="5">
    <source>
        <dbReference type="EMBL" id="OAG00225.1"/>
    </source>
</evidence>
<organism evidence="5 6">
    <name type="scientific">Paraphaeosphaeria sporulosa</name>
    <dbReference type="NCBI Taxonomy" id="1460663"/>
    <lineage>
        <taxon>Eukaryota</taxon>
        <taxon>Fungi</taxon>
        <taxon>Dikarya</taxon>
        <taxon>Ascomycota</taxon>
        <taxon>Pezizomycotina</taxon>
        <taxon>Dothideomycetes</taxon>
        <taxon>Pleosporomycetidae</taxon>
        <taxon>Pleosporales</taxon>
        <taxon>Massarineae</taxon>
        <taxon>Didymosphaeriaceae</taxon>
        <taxon>Paraphaeosphaeria</taxon>
    </lineage>
</organism>